<dbReference type="Pfam" id="PF13735">
    <property type="entry name" value="tRNA_NucTran2_2"/>
    <property type="match status" value="1"/>
</dbReference>
<dbReference type="EMBL" id="JACRWC010000056">
    <property type="protein sequence ID" value="MBC5999260.1"/>
    <property type="molecule type" value="Genomic_DNA"/>
</dbReference>
<evidence type="ECO:0000256" key="2">
    <source>
        <dbReference type="ARBA" id="ARBA00022695"/>
    </source>
</evidence>
<evidence type="ECO:0000256" key="5">
    <source>
        <dbReference type="ARBA" id="ARBA00022884"/>
    </source>
</evidence>
<dbReference type="AlphaFoldDB" id="A0A923SRC1"/>
<dbReference type="SUPFAM" id="SSF81891">
    <property type="entry name" value="Poly A polymerase C-terminal region-like"/>
    <property type="match status" value="1"/>
</dbReference>
<evidence type="ECO:0000256" key="4">
    <source>
        <dbReference type="ARBA" id="ARBA00022842"/>
    </source>
</evidence>
<feature type="non-terminal residue" evidence="7">
    <location>
        <position position="1"/>
    </location>
</feature>
<keyword evidence="3" id="KW-0479">Metal-binding</keyword>
<evidence type="ECO:0000259" key="6">
    <source>
        <dbReference type="Pfam" id="PF13735"/>
    </source>
</evidence>
<dbReference type="GO" id="GO:0008033">
    <property type="term" value="P:tRNA processing"/>
    <property type="evidence" value="ECO:0007669"/>
    <property type="project" value="UniProtKB-KW"/>
</dbReference>
<keyword evidence="5" id="KW-0694">RNA-binding</keyword>
<name>A0A923SRC1_9FIRM</name>
<dbReference type="GO" id="GO:0016779">
    <property type="term" value="F:nucleotidyltransferase activity"/>
    <property type="evidence" value="ECO:0007669"/>
    <property type="project" value="UniProtKB-KW"/>
</dbReference>
<organism evidence="7 8">
    <name type="scientific">Lentihominibacter faecis</name>
    <dbReference type="NCBI Taxonomy" id="2764712"/>
    <lineage>
        <taxon>Bacteria</taxon>
        <taxon>Bacillati</taxon>
        <taxon>Bacillota</taxon>
        <taxon>Clostridia</taxon>
        <taxon>Peptostreptococcales</taxon>
        <taxon>Anaerovoracaceae</taxon>
        <taxon>Lentihominibacter</taxon>
    </lineage>
</organism>
<sequence length="76" mass="8554">GRSQLCRIEEGIDMILKEQMCFSRSSLAIDGRDLMADGVPAGPELGEILEQLLELVIEEELPNEKEALLEKSRQIR</sequence>
<evidence type="ECO:0000313" key="7">
    <source>
        <dbReference type="EMBL" id="MBC5999260.1"/>
    </source>
</evidence>
<dbReference type="Gene3D" id="1.10.246.80">
    <property type="match status" value="1"/>
</dbReference>
<feature type="domain" description="CCA-adding enzyme C-terminal" evidence="6">
    <location>
        <begin position="19"/>
        <end position="70"/>
    </location>
</feature>
<reference evidence="7" key="1">
    <citation type="submission" date="2020-08" db="EMBL/GenBank/DDBJ databases">
        <authorList>
            <person name="Liu C."/>
            <person name="Sun Q."/>
        </authorList>
    </citation>
    <scope>NUCLEOTIDE SEQUENCE</scope>
    <source>
        <strain evidence="7">BX16</strain>
    </source>
</reference>
<keyword evidence="1" id="KW-0819">tRNA processing</keyword>
<keyword evidence="2 7" id="KW-0548">Nucleotidyltransferase</keyword>
<keyword evidence="4" id="KW-0460">Magnesium</keyword>
<dbReference type="GO" id="GO:0003723">
    <property type="term" value="F:RNA binding"/>
    <property type="evidence" value="ECO:0007669"/>
    <property type="project" value="UniProtKB-KW"/>
</dbReference>
<dbReference type="GO" id="GO:0046872">
    <property type="term" value="F:metal ion binding"/>
    <property type="evidence" value="ECO:0007669"/>
    <property type="project" value="UniProtKB-KW"/>
</dbReference>
<keyword evidence="8" id="KW-1185">Reference proteome</keyword>
<evidence type="ECO:0000256" key="1">
    <source>
        <dbReference type="ARBA" id="ARBA00022694"/>
    </source>
</evidence>
<evidence type="ECO:0000313" key="8">
    <source>
        <dbReference type="Proteomes" id="UP000644115"/>
    </source>
</evidence>
<accession>A0A923SRC1</accession>
<protein>
    <submittedName>
        <fullName evidence="7">Polynucleotide adenylyltransferase</fullName>
    </submittedName>
</protein>
<dbReference type="Proteomes" id="UP000644115">
    <property type="component" value="Unassembled WGS sequence"/>
</dbReference>
<dbReference type="InterPro" id="IPR032810">
    <property type="entry name" value="CCA-adding_enz_C"/>
</dbReference>
<evidence type="ECO:0000256" key="3">
    <source>
        <dbReference type="ARBA" id="ARBA00022723"/>
    </source>
</evidence>
<keyword evidence="2 7" id="KW-0808">Transferase</keyword>
<proteinExistence type="predicted"/>
<comment type="caution">
    <text evidence="7">The sequence shown here is derived from an EMBL/GenBank/DDBJ whole genome shotgun (WGS) entry which is preliminary data.</text>
</comment>
<gene>
    <name evidence="7" type="ORF">H8876_04535</name>
</gene>